<evidence type="ECO:0000313" key="3">
    <source>
        <dbReference type="Proteomes" id="UP000191154"/>
    </source>
</evidence>
<feature type="domain" description="Amidohydrolase 3" evidence="1">
    <location>
        <begin position="58"/>
        <end position="572"/>
    </location>
</feature>
<evidence type="ECO:0000313" key="2">
    <source>
        <dbReference type="EMBL" id="OOM06643.1"/>
    </source>
</evidence>
<dbReference type="Pfam" id="PF07969">
    <property type="entry name" value="Amidohydro_3"/>
    <property type="match status" value="1"/>
</dbReference>
<name>A0A1S8MR26_CLOSA</name>
<protein>
    <submittedName>
        <fullName evidence="2">N-substituted formamide deformylase</fullName>
        <ecNumber evidence="2">3.5.1.91</ecNumber>
    </submittedName>
</protein>
<comment type="caution">
    <text evidence="2">The sequence shown here is derived from an EMBL/GenBank/DDBJ whole genome shotgun (WGS) entry which is preliminary data.</text>
</comment>
<dbReference type="InterPro" id="IPR013108">
    <property type="entry name" value="Amidohydro_3"/>
</dbReference>
<dbReference type="GO" id="GO:0016810">
    <property type="term" value="F:hydrolase activity, acting on carbon-nitrogen (but not peptide) bonds"/>
    <property type="evidence" value="ECO:0007669"/>
    <property type="project" value="InterPro"/>
</dbReference>
<dbReference type="InterPro" id="IPR011059">
    <property type="entry name" value="Metal-dep_hydrolase_composite"/>
</dbReference>
<dbReference type="Gene3D" id="3.20.20.140">
    <property type="entry name" value="Metal-dependent hydrolases"/>
    <property type="match status" value="1"/>
</dbReference>
<proteinExistence type="predicted"/>
<accession>A0A1S8MR26</accession>
<dbReference type="InterPro" id="IPR033932">
    <property type="entry name" value="YtcJ-like"/>
</dbReference>
<dbReference type="PANTHER" id="PTHR22642:SF2">
    <property type="entry name" value="PROTEIN LONG AFTER FAR-RED 3"/>
    <property type="match status" value="1"/>
</dbReference>
<dbReference type="Proteomes" id="UP000191154">
    <property type="component" value="Unassembled WGS sequence"/>
</dbReference>
<gene>
    <name evidence="2" type="primary">nfdA</name>
    <name evidence="2" type="ORF">CLOSAC_40710</name>
</gene>
<evidence type="ECO:0000259" key="1">
    <source>
        <dbReference type="Pfam" id="PF07969"/>
    </source>
</evidence>
<dbReference type="InterPro" id="IPR032466">
    <property type="entry name" value="Metal_Hydrolase"/>
</dbReference>
<dbReference type="PANTHER" id="PTHR22642">
    <property type="entry name" value="IMIDAZOLONEPROPIONASE"/>
    <property type="match status" value="1"/>
</dbReference>
<reference evidence="2 3" key="1">
    <citation type="submission" date="2016-05" db="EMBL/GenBank/DDBJ databases">
        <title>Microbial solvent formation.</title>
        <authorList>
            <person name="Poehlein A."/>
            <person name="Montoya Solano J.D."/>
            <person name="Flitsch S."/>
            <person name="Krabben P."/>
            <person name="Duerre P."/>
            <person name="Daniel R."/>
        </authorList>
    </citation>
    <scope>NUCLEOTIDE SEQUENCE [LARGE SCALE GENOMIC DNA]</scope>
    <source>
        <strain evidence="2 3">L1-8</strain>
    </source>
</reference>
<dbReference type="SUPFAM" id="SSF51338">
    <property type="entry name" value="Composite domain of metallo-dependent hydrolases"/>
    <property type="match status" value="1"/>
</dbReference>
<dbReference type="RefSeq" id="WP_077867070.1">
    <property type="nucleotide sequence ID" value="NZ_LZYZ01000009.1"/>
</dbReference>
<dbReference type="STRING" id="169679.CSACC_10280"/>
<sequence length="583" mass="67416">MHLSQKKICSADKIFINGSIYSIDDSNNKYELMAIKDGKIIGLGTNKEINRYVSEKTEIIDLKQKLVLPGFIDAHSYISEKNIMNKDSLSLFNSTSIEEYLILIQNYVDCHTENKIIYGAGWNCEFFEDNEAFKGPRKKWLNKINTDKPIVLQGCGNYALWLNDKAFEYFNINKNTKSPIGGKIELDDAGELWGTLKGNATRLVDLRQCVEYDENEYFNGFVKYQNKLHSYGVTTISPINNGQLEMPLKIYKKLEKTNTLKLRISYGFTIMPKEICGRSIYEQLHKIKRDQIIYKTDLFDLSRVKFFADGITEMATAYLFNNYREVFKNDLDYRGLFMWKVSEFKEAIKMANRFEFDVCIHAKGDLACKLAIDGIEYSDQNNENHNYRNSLLCIDLITQYYIRRMKLLNINAIIQPFWFYKNPLATKNETLVIGEERVQREYPFKSLVDVGIVTAGASDYSVSEILNPFKAIECATTRNLYTFTSTGFPTKIDMNSPIYRLNPNERVSIIEAIRTFTINAAYILKREDEIGSLEVGKKADFIVLDKNIFTVHPLDICNIKVLKTYFNGELVYEDISANLQYNM</sequence>
<dbReference type="AlphaFoldDB" id="A0A1S8MR26"/>
<dbReference type="EC" id="3.5.1.91" evidence="2"/>
<dbReference type="EMBL" id="LZYZ01000009">
    <property type="protein sequence ID" value="OOM06643.1"/>
    <property type="molecule type" value="Genomic_DNA"/>
</dbReference>
<dbReference type="SUPFAM" id="SSF51556">
    <property type="entry name" value="Metallo-dependent hydrolases"/>
    <property type="match status" value="1"/>
</dbReference>
<dbReference type="CDD" id="cd01300">
    <property type="entry name" value="YtcJ_like"/>
    <property type="match status" value="1"/>
</dbReference>
<dbReference type="Gene3D" id="2.30.40.10">
    <property type="entry name" value="Urease, subunit C, domain 1"/>
    <property type="match status" value="1"/>
</dbReference>
<organism evidence="2 3">
    <name type="scientific">Clostridium saccharobutylicum</name>
    <dbReference type="NCBI Taxonomy" id="169679"/>
    <lineage>
        <taxon>Bacteria</taxon>
        <taxon>Bacillati</taxon>
        <taxon>Bacillota</taxon>
        <taxon>Clostridia</taxon>
        <taxon>Eubacteriales</taxon>
        <taxon>Clostridiaceae</taxon>
        <taxon>Clostridium</taxon>
    </lineage>
</organism>
<dbReference type="Gene3D" id="3.10.310.70">
    <property type="match status" value="1"/>
</dbReference>
<keyword evidence="2" id="KW-0378">Hydrolase</keyword>